<dbReference type="SUPFAM" id="SSF47413">
    <property type="entry name" value="lambda repressor-like DNA-binding domains"/>
    <property type="match status" value="1"/>
</dbReference>
<evidence type="ECO:0000313" key="5">
    <source>
        <dbReference type="EMBL" id="GAA2372877.1"/>
    </source>
</evidence>
<organism evidence="5 6">
    <name type="scientific">Dactylosporangium salmoneum</name>
    <dbReference type="NCBI Taxonomy" id="53361"/>
    <lineage>
        <taxon>Bacteria</taxon>
        <taxon>Bacillati</taxon>
        <taxon>Actinomycetota</taxon>
        <taxon>Actinomycetes</taxon>
        <taxon>Micromonosporales</taxon>
        <taxon>Micromonosporaceae</taxon>
        <taxon>Dactylosporangium</taxon>
    </lineage>
</organism>
<gene>
    <name evidence="5" type="ORF">GCM10010170_075320</name>
</gene>
<dbReference type="Gene3D" id="1.10.260.40">
    <property type="entry name" value="lambda repressor-like DNA-binding domains"/>
    <property type="match status" value="1"/>
</dbReference>
<dbReference type="PANTHER" id="PTHR30146">
    <property type="entry name" value="LACI-RELATED TRANSCRIPTIONAL REPRESSOR"/>
    <property type="match status" value="1"/>
</dbReference>
<feature type="domain" description="HTH lacI-type" evidence="4">
    <location>
        <begin position="2"/>
        <end position="56"/>
    </location>
</feature>
<evidence type="ECO:0000256" key="3">
    <source>
        <dbReference type="ARBA" id="ARBA00023163"/>
    </source>
</evidence>
<keyword evidence="2 5" id="KW-0238">DNA-binding</keyword>
<dbReference type="PANTHER" id="PTHR30146:SF153">
    <property type="entry name" value="LACTOSE OPERON REPRESSOR"/>
    <property type="match status" value="1"/>
</dbReference>
<dbReference type="InterPro" id="IPR010982">
    <property type="entry name" value="Lambda_DNA-bd_dom_sf"/>
</dbReference>
<dbReference type="GO" id="GO:0003677">
    <property type="term" value="F:DNA binding"/>
    <property type="evidence" value="ECO:0007669"/>
    <property type="project" value="UniProtKB-KW"/>
</dbReference>
<keyword evidence="3" id="KW-0804">Transcription</keyword>
<dbReference type="InterPro" id="IPR028082">
    <property type="entry name" value="Peripla_BP_I"/>
</dbReference>
<dbReference type="CDD" id="cd01392">
    <property type="entry name" value="HTH_LacI"/>
    <property type="match status" value="1"/>
</dbReference>
<dbReference type="SMART" id="SM00354">
    <property type="entry name" value="HTH_LACI"/>
    <property type="match status" value="1"/>
</dbReference>
<evidence type="ECO:0000313" key="6">
    <source>
        <dbReference type="Proteomes" id="UP001501444"/>
    </source>
</evidence>
<dbReference type="EMBL" id="BAAARV010000074">
    <property type="protein sequence ID" value="GAA2372877.1"/>
    <property type="molecule type" value="Genomic_DNA"/>
</dbReference>
<dbReference type="SUPFAM" id="SSF53822">
    <property type="entry name" value="Periplasmic binding protein-like I"/>
    <property type="match status" value="1"/>
</dbReference>
<evidence type="ECO:0000259" key="4">
    <source>
        <dbReference type="PROSITE" id="PS50932"/>
    </source>
</evidence>
<comment type="caution">
    <text evidence="5">The sequence shown here is derived from an EMBL/GenBank/DDBJ whole genome shotgun (WGS) entry which is preliminary data.</text>
</comment>
<dbReference type="Gene3D" id="3.40.50.2300">
    <property type="match status" value="2"/>
</dbReference>
<dbReference type="InterPro" id="IPR000843">
    <property type="entry name" value="HTH_LacI"/>
</dbReference>
<proteinExistence type="predicted"/>
<keyword evidence="6" id="KW-1185">Reference proteome</keyword>
<reference evidence="6" key="1">
    <citation type="journal article" date="2019" name="Int. J. Syst. Evol. Microbiol.">
        <title>The Global Catalogue of Microorganisms (GCM) 10K type strain sequencing project: providing services to taxonomists for standard genome sequencing and annotation.</title>
        <authorList>
            <consortium name="The Broad Institute Genomics Platform"/>
            <consortium name="The Broad Institute Genome Sequencing Center for Infectious Disease"/>
            <person name="Wu L."/>
            <person name="Ma J."/>
        </authorList>
    </citation>
    <scope>NUCLEOTIDE SEQUENCE [LARGE SCALE GENOMIC DNA]</scope>
    <source>
        <strain evidence="6">JCM 3272</strain>
    </source>
</reference>
<dbReference type="PROSITE" id="PS50932">
    <property type="entry name" value="HTH_LACI_2"/>
    <property type="match status" value="1"/>
</dbReference>
<evidence type="ECO:0000256" key="2">
    <source>
        <dbReference type="ARBA" id="ARBA00023125"/>
    </source>
</evidence>
<dbReference type="InterPro" id="IPR046335">
    <property type="entry name" value="LacI/GalR-like_sensor"/>
</dbReference>
<accession>A0ABP5U921</accession>
<dbReference type="Pfam" id="PF13377">
    <property type="entry name" value="Peripla_BP_3"/>
    <property type="match status" value="1"/>
</dbReference>
<protein>
    <submittedName>
        <fullName evidence="5">LacI family DNA-binding transcriptional regulator</fullName>
    </submittedName>
</protein>
<dbReference type="Pfam" id="PF00356">
    <property type="entry name" value="LacI"/>
    <property type="match status" value="1"/>
</dbReference>
<evidence type="ECO:0000256" key="1">
    <source>
        <dbReference type="ARBA" id="ARBA00023015"/>
    </source>
</evidence>
<dbReference type="RefSeq" id="WP_344617395.1">
    <property type="nucleotide sequence ID" value="NZ_BAAARV010000074.1"/>
</dbReference>
<sequence>MVTIADVARHAGVSVSTVSYTLSGKRPISAETRKRIARSVAELGYRPNAKAQALASNRTNTLALMAPLRADNNVPVIMQFVAGIATAAREHDHDILLLTQGEGVEGVRRVRETALVDAVIVMDIEADDARLPVLRKMGLPAVLIGTTENAGGLVWVDLDFGRAAEACVDHLAGLGHRSILMLGSPSAVYERRSSYALAFAAGFESAVRRHGIDGRWCPSEPAYQAVSALVEQELARRPDTTALVVHNEGILGAVLGTLRRLDLRVPEDISVVALCPEQTAVNQVVELTGVAVPAEQIGRAAVEMVLRQVDGDGTAQTRLIAPQLTLRQSTAVRRA</sequence>
<keyword evidence="1" id="KW-0805">Transcription regulation</keyword>
<name>A0ABP5U921_9ACTN</name>
<dbReference type="Proteomes" id="UP001501444">
    <property type="component" value="Unassembled WGS sequence"/>
</dbReference>